<evidence type="ECO:0000313" key="1">
    <source>
        <dbReference type="EMBL" id="MPC92811.1"/>
    </source>
</evidence>
<proteinExistence type="predicted"/>
<dbReference type="AlphaFoldDB" id="A0A5B7J4S9"/>
<gene>
    <name evidence="1" type="ORF">E2C01_087919</name>
</gene>
<dbReference type="Proteomes" id="UP000324222">
    <property type="component" value="Unassembled WGS sequence"/>
</dbReference>
<organism evidence="1 2">
    <name type="scientific">Portunus trituberculatus</name>
    <name type="common">Swimming crab</name>
    <name type="synonym">Neptunus trituberculatus</name>
    <dbReference type="NCBI Taxonomy" id="210409"/>
    <lineage>
        <taxon>Eukaryota</taxon>
        <taxon>Metazoa</taxon>
        <taxon>Ecdysozoa</taxon>
        <taxon>Arthropoda</taxon>
        <taxon>Crustacea</taxon>
        <taxon>Multicrustacea</taxon>
        <taxon>Malacostraca</taxon>
        <taxon>Eumalacostraca</taxon>
        <taxon>Eucarida</taxon>
        <taxon>Decapoda</taxon>
        <taxon>Pleocyemata</taxon>
        <taxon>Brachyura</taxon>
        <taxon>Eubrachyura</taxon>
        <taxon>Portunoidea</taxon>
        <taxon>Portunidae</taxon>
        <taxon>Portuninae</taxon>
        <taxon>Portunus</taxon>
    </lineage>
</organism>
<dbReference type="EMBL" id="VSRR010092561">
    <property type="protein sequence ID" value="MPC92811.1"/>
    <property type="molecule type" value="Genomic_DNA"/>
</dbReference>
<sequence>MTARCVAGSLVLNISRHDAPGTGTSTSQLVINWSRRAHTNTSACNVMVGNQGLGACFDIHTNYASLHQ</sequence>
<accession>A0A5B7J4S9</accession>
<reference evidence="1 2" key="1">
    <citation type="submission" date="2019-05" db="EMBL/GenBank/DDBJ databases">
        <title>Another draft genome of Portunus trituberculatus and its Hox gene families provides insights of decapod evolution.</title>
        <authorList>
            <person name="Jeong J.-H."/>
            <person name="Song I."/>
            <person name="Kim S."/>
            <person name="Choi T."/>
            <person name="Kim D."/>
            <person name="Ryu S."/>
            <person name="Kim W."/>
        </authorList>
    </citation>
    <scope>NUCLEOTIDE SEQUENCE [LARGE SCALE GENOMIC DNA]</scope>
    <source>
        <tissue evidence="1">Muscle</tissue>
    </source>
</reference>
<keyword evidence="2" id="KW-1185">Reference proteome</keyword>
<protein>
    <submittedName>
        <fullName evidence="1">Uncharacterized protein</fullName>
    </submittedName>
</protein>
<name>A0A5B7J4S9_PORTR</name>
<evidence type="ECO:0000313" key="2">
    <source>
        <dbReference type="Proteomes" id="UP000324222"/>
    </source>
</evidence>
<comment type="caution">
    <text evidence="1">The sequence shown here is derived from an EMBL/GenBank/DDBJ whole genome shotgun (WGS) entry which is preliminary data.</text>
</comment>